<organism evidence="1 2">
    <name type="scientific">Pleurodeles waltl</name>
    <name type="common">Iberian ribbed newt</name>
    <dbReference type="NCBI Taxonomy" id="8319"/>
    <lineage>
        <taxon>Eukaryota</taxon>
        <taxon>Metazoa</taxon>
        <taxon>Chordata</taxon>
        <taxon>Craniata</taxon>
        <taxon>Vertebrata</taxon>
        <taxon>Euteleostomi</taxon>
        <taxon>Amphibia</taxon>
        <taxon>Batrachia</taxon>
        <taxon>Caudata</taxon>
        <taxon>Salamandroidea</taxon>
        <taxon>Salamandridae</taxon>
        <taxon>Pleurodelinae</taxon>
        <taxon>Pleurodeles</taxon>
    </lineage>
</organism>
<protein>
    <recommendedName>
        <fullName evidence="3">Reverse transcriptase</fullName>
    </recommendedName>
</protein>
<reference evidence="1" key="1">
    <citation type="journal article" date="2022" name="bioRxiv">
        <title>Sequencing and chromosome-scale assembly of the giantPleurodeles waltlgenome.</title>
        <authorList>
            <person name="Brown T."/>
            <person name="Elewa A."/>
            <person name="Iarovenko S."/>
            <person name="Subramanian E."/>
            <person name="Araus A.J."/>
            <person name="Petzold A."/>
            <person name="Susuki M."/>
            <person name="Suzuki K.-i.T."/>
            <person name="Hayashi T."/>
            <person name="Toyoda A."/>
            <person name="Oliveira C."/>
            <person name="Osipova E."/>
            <person name="Leigh N.D."/>
            <person name="Simon A."/>
            <person name="Yun M.H."/>
        </authorList>
    </citation>
    <scope>NUCLEOTIDE SEQUENCE</scope>
    <source>
        <strain evidence="1">20211129_DDA</strain>
        <tissue evidence="1">Liver</tissue>
    </source>
</reference>
<evidence type="ECO:0000313" key="2">
    <source>
        <dbReference type="Proteomes" id="UP001066276"/>
    </source>
</evidence>
<evidence type="ECO:0008006" key="3">
    <source>
        <dbReference type="Google" id="ProtNLM"/>
    </source>
</evidence>
<keyword evidence="2" id="KW-1185">Reference proteome</keyword>
<name>A0AAV7RR47_PLEWA</name>
<sequence length="204" mass="22933">MLFNLQKLQAKTKVEEDSVRNFLIADDWALNAATEAQTQQSMNRFYPGCRNFGLTISTKKTEVLHQPIPQKMYAEGEILKAVDKFTYLSSTHSRSVNIDDEGLSYGELAKGKRTQCGQKKHFKDTLKVYLKSFGIVPVFWETLAQDCPAQRSCISKDATSYEQNRTAEAQKKRELCKSIANSLPTNPADHCARCAAELSEPTSN</sequence>
<dbReference type="AlphaFoldDB" id="A0AAV7RR47"/>
<dbReference type="EMBL" id="JANPWB010000009">
    <property type="protein sequence ID" value="KAJ1155286.1"/>
    <property type="molecule type" value="Genomic_DNA"/>
</dbReference>
<accession>A0AAV7RR47</accession>
<dbReference type="Proteomes" id="UP001066276">
    <property type="component" value="Chromosome 5"/>
</dbReference>
<dbReference type="PANTHER" id="PTHR47027">
    <property type="entry name" value="REVERSE TRANSCRIPTASE DOMAIN-CONTAINING PROTEIN"/>
    <property type="match status" value="1"/>
</dbReference>
<dbReference type="PANTHER" id="PTHR47027:SF26">
    <property type="entry name" value="REVERSE TRANSCRIPTASE DOMAIN-CONTAINING PROTEIN"/>
    <property type="match status" value="1"/>
</dbReference>
<comment type="caution">
    <text evidence="1">The sequence shown here is derived from an EMBL/GenBank/DDBJ whole genome shotgun (WGS) entry which is preliminary data.</text>
</comment>
<evidence type="ECO:0000313" key="1">
    <source>
        <dbReference type="EMBL" id="KAJ1155286.1"/>
    </source>
</evidence>
<gene>
    <name evidence="1" type="ORF">NDU88_008017</name>
</gene>
<proteinExistence type="predicted"/>